<evidence type="ECO:0000313" key="7">
    <source>
        <dbReference type="EMBL" id="MDQ2093012.1"/>
    </source>
</evidence>
<protein>
    <submittedName>
        <fullName evidence="7">YIP1 family protein</fullName>
    </submittedName>
</protein>
<evidence type="ECO:0000256" key="4">
    <source>
        <dbReference type="ARBA" id="ARBA00023136"/>
    </source>
</evidence>
<dbReference type="EMBL" id="JANFFA010000001">
    <property type="protein sequence ID" value="MDQ2093012.1"/>
    <property type="molecule type" value="Genomic_DNA"/>
</dbReference>
<proteinExistence type="predicted"/>
<feature type="transmembrane region" description="Helical" evidence="5">
    <location>
        <begin position="139"/>
        <end position="156"/>
    </location>
</feature>
<name>A0AAJ1UBT1_9RHOB</name>
<dbReference type="GO" id="GO:0016020">
    <property type="term" value="C:membrane"/>
    <property type="evidence" value="ECO:0007669"/>
    <property type="project" value="UniProtKB-SubCell"/>
</dbReference>
<keyword evidence="2 5" id="KW-0812">Transmembrane</keyword>
<comment type="caution">
    <text evidence="7">The sequence shown here is derived from an EMBL/GenBank/DDBJ whole genome shotgun (WGS) entry which is preliminary data.</text>
</comment>
<evidence type="ECO:0000259" key="6">
    <source>
        <dbReference type="Pfam" id="PF04893"/>
    </source>
</evidence>
<dbReference type="Pfam" id="PF04893">
    <property type="entry name" value="Yip1"/>
    <property type="match status" value="1"/>
</dbReference>
<dbReference type="InterPro" id="IPR006977">
    <property type="entry name" value="Yip1_dom"/>
</dbReference>
<keyword evidence="3 5" id="KW-1133">Transmembrane helix</keyword>
<evidence type="ECO:0000313" key="8">
    <source>
        <dbReference type="Proteomes" id="UP001227162"/>
    </source>
</evidence>
<keyword evidence="4 5" id="KW-0472">Membrane</keyword>
<feature type="transmembrane region" description="Helical" evidence="5">
    <location>
        <begin position="34"/>
        <end position="55"/>
    </location>
</feature>
<evidence type="ECO:0000256" key="2">
    <source>
        <dbReference type="ARBA" id="ARBA00022692"/>
    </source>
</evidence>
<dbReference type="RefSeq" id="WP_317624617.1">
    <property type="nucleotide sequence ID" value="NZ_JANFFA010000001.1"/>
</dbReference>
<feature type="transmembrane region" description="Helical" evidence="5">
    <location>
        <begin position="75"/>
        <end position="96"/>
    </location>
</feature>
<reference evidence="7" key="2">
    <citation type="submission" date="2023-04" db="EMBL/GenBank/DDBJ databases">
        <title>'Rhodoalgimonas zhirmunskyi' gen. nov., isolated from a red alga.</title>
        <authorList>
            <person name="Nedashkovskaya O.I."/>
            <person name="Otstavnykh N.Y."/>
            <person name="Bystritskaya E.P."/>
            <person name="Balabanova L.A."/>
            <person name="Isaeva M.P."/>
        </authorList>
    </citation>
    <scope>NUCLEOTIDE SEQUENCE</scope>
    <source>
        <strain evidence="7">10Alg 79</strain>
    </source>
</reference>
<evidence type="ECO:0000256" key="5">
    <source>
        <dbReference type="SAM" id="Phobius"/>
    </source>
</evidence>
<feature type="domain" description="Yip1" evidence="6">
    <location>
        <begin position="14"/>
        <end position="185"/>
    </location>
</feature>
<organism evidence="7 8">
    <name type="scientific">Rhodalgimonas zhirmunskyi</name>
    <dbReference type="NCBI Taxonomy" id="2964767"/>
    <lineage>
        <taxon>Bacteria</taxon>
        <taxon>Pseudomonadati</taxon>
        <taxon>Pseudomonadota</taxon>
        <taxon>Alphaproteobacteria</taxon>
        <taxon>Rhodobacterales</taxon>
        <taxon>Roseobacteraceae</taxon>
        <taxon>Rhodalgimonas</taxon>
    </lineage>
</organism>
<sequence length="208" mass="21866">MSGGFLGLIRQTFLDPKGAAGQVIALRAGISHEMLWGGVIAVALVNAVVASLWMIMVPPPDELMQLYPRFVHSPVMLAVAEAGVMVTVIFALHWAGRAFGGKGALWDVLAVLSWLVFVQAVARGALLIVTLAIPPLGSLAVTVLFFWGIWILIAFVDRVHEFNSPLRAIGVLMTSFGLMVVGVMLLSLLIGVTGGGLMQAPGAGGALQ</sequence>
<feature type="transmembrane region" description="Helical" evidence="5">
    <location>
        <begin position="168"/>
        <end position="192"/>
    </location>
</feature>
<evidence type="ECO:0000256" key="3">
    <source>
        <dbReference type="ARBA" id="ARBA00022989"/>
    </source>
</evidence>
<reference evidence="7" key="1">
    <citation type="submission" date="2022-07" db="EMBL/GenBank/DDBJ databases">
        <authorList>
            <person name="Otstavnykh N."/>
            <person name="Isaeva M."/>
            <person name="Bystritskaya E."/>
        </authorList>
    </citation>
    <scope>NUCLEOTIDE SEQUENCE</scope>
    <source>
        <strain evidence="7">10Alg 79</strain>
    </source>
</reference>
<gene>
    <name evidence="7" type="ORF">NOI20_02705</name>
</gene>
<dbReference type="Proteomes" id="UP001227162">
    <property type="component" value="Unassembled WGS sequence"/>
</dbReference>
<comment type="subcellular location">
    <subcellularLocation>
        <location evidence="1">Membrane</location>
        <topology evidence="1">Multi-pass membrane protein</topology>
    </subcellularLocation>
</comment>
<feature type="transmembrane region" description="Helical" evidence="5">
    <location>
        <begin position="108"/>
        <end position="133"/>
    </location>
</feature>
<evidence type="ECO:0000256" key="1">
    <source>
        <dbReference type="ARBA" id="ARBA00004141"/>
    </source>
</evidence>
<accession>A0AAJ1UBT1</accession>
<dbReference type="AlphaFoldDB" id="A0AAJ1UBT1"/>
<keyword evidence="8" id="KW-1185">Reference proteome</keyword>